<dbReference type="EMBL" id="CAAKNF010000193">
    <property type="protein sequence ID" value="VIO93815.1"/>
    <property type="molecule type" value="Genomic_DNA"/>
</dbReference>
<keyword evidence="1" id="KW-0812">Transmembrane</keyword>
<dbReference type="WBParaSite" id="Bm10416.1">
    <property type="protein sequence ID" value="Bm10416.1"/>
    <property type="gene ID" value="WBGene00230677"/>
</dbReference>
<feature type="transmembrane region" description="Helical" evidence="1">
    <location>
        <begin position="132"/>
        <end position="153"/>
    </location>
</feature>
<name>A0A4E9FAC5_BRUMA</name>
<gene>
    <name evidence="2" type="primary">Bm10416</name>
    <name evidence="2" type="ORF">BM_BM10416</name>
</gene>
<reference evidence="2" key="2">
    <citation type="submission" date="2019-04" db="EMBL/GenBank/DDBJ databases">
        <authorList>
            <person name="Howe K."/>
            <person name="Paulini M."/>
            <person name="Williams G."/>
        </authorList>
    </citation>
    <scope>NUCLEOTIDE SEQUENCE [LARGE SCALE GENOMIC DNA]</scope>
    <source>
        <strain evidence="2">FR3</strain>
    </source>
</reference>
<dbReference type="KEGG" id="bmy:BM_BM10416"/>
<evidence type="ECO:0000313" key="2">
    <source>
        <dbReference type="EMBL" id="VIO93815.1"/>
    </source>
</evidence>
<evidence type="ECO:0000256" key="1">
    <source>
        <dbReference type="SAM" id="Phobius"/>
    </source>
</evidence>
<accession>A0A4E9FAC5</accession>
<reference evidence="4" key="3">
    <citation type="submission" date="2022-04" db="UniProtKB">
        <authorList>
            <consortium name="WormBaseParasite"/>
        </authorList>
    </citation>
    <scope>IDENTIFICATION</scope>
</reference>
<dbReference type="CTD" id="66057455"/>
<evidence type="ECO:0000313" key="4">
    <source>
        <dbReference type="WBParaSite" id="Bm10416.1"/>
    </source>
</evidence>
<dbReference type="GeneID" id="66057455"/>
<protein>
    <submittedName>
        <fullName evidence="4">Bm10416</fullName>
    </submittedName>
</protein>
<dbReference type="Proteomes" id="UP000006672">
    <property type="component" value="Unassembled WGS sequence"/>
</dbReference>
<organism evidence="2">
    <name type="scientific">Brugia malayi</name>
    <name type="common">Filarial nematode worm</name>
    <dbReference type="NCBI Taxonomy" id="6279"/>
    <lineage>
        <taxon>Eukaryota</taxon>
        <taxon>Metazoa</taxon>
        <taxon>Ecdysozoa</taxon>
        <taxon>Nematoda</taxon>
        <taxon>Chromadorea</taxon>
        <taxon>Rhabditida</taxon>
        <taxon>Spirurina</taxon>
        <taxon>Spiruromorpha</taxon>
        <taxon>Filarioidea</taxon>
        <taxon>Onchocercidae</taxon>
        <taxon>Brugia</taxon>
    </lineage>
</organism>
<keyword evidence="3" id="KW-1185">Reference proteome</keyword>
<evidence type="ECO:0000313" key="3">
    <source>
        <dbReference type="Proteomes" id="UP000006672"/>
    </source>
</evidence>
<reference evidence="3" key="1">
    <citation type="journal article" date="2007" name="Science">
        <title>Draft genome of the filarial nematode parasite Brugia malayi.</title>
        <authorList>
            <person name="Ghedin E."/>
            <person name="Wang S."/>
            <person name="Spiro D."/>
            <person name="Caler E."/>
            <person name="Zhao Q."/>
            <person name="Crabtree J."/>
            <person name="Allen J.E."/>
            <person name="Delcher A.L."/>
            <person name="Guiliano D.B."/>
            <person name="Miranda-Saavedra D."/>
            <person name="Angiuoli S.V."/>
            <person name="Creasy T."/>
            <person name="Amedeo P."/>
            <person name="Haas B."/>
            <person name="El-Sayed N.M."/>
            <person name="Wortman J.R."/>
            <person name="Feldblyum T."/>
            <person name="Tallon L."/>
            <person name="Schatz M."/>
            <person name="Shumway M."/>
            <person name="Koo H."/>
            <person name="Salzberg S.L."/>
            <person name="Schobel S."/>
            <person name="Pertea M."/>
            <person name="Pop M."/>
            <person name="White O."/>
            <person name="Barton G.J."/>
            <person name="Carlow C.K."/>
            <person name="Crawford M.J."/>
            <person name="Daub J."/>
            <person name="Dimmic M.W."/>
            <person name="Estes C.F."/>
            <person name="Foster J.M."/>
            <person name="Ganatra M."/>
            <person name="Gregory W.F."/>
            <person name="Johnson N.M."/>
            <person name="Jin J."/>
            <person name="Komuniecki R."/>
            <person name="Korf I."/>
            <person name="Kumar S."/>
            <person name="Laney S."/>
            <person name="Li B.W."/>
            <person name="Li W."/>
            <person name="Lindblom T.H."/>
            <person name="Lustigman S."/>
            <person name="Ma D."/>
            <person name="Maina C.V."/>
            <person name="Martin D.M."/>
            <person name="McCarter J.P."/>
            <person name="McReynolds L."/>
            <person name="Mitreva M."/>
            <person name="Nutman T.B."/>
            <person name="Parkinson J."/>
            <person name="Peregrin-Alvarez J.M."/>
            <person name="Poole C."/>
            <person name="Ren Q."/>
            <person name="Saunders L."/>
            <person name="Sluder A.E."/>
            <person name="Smith K."/>
            <person name="Stanke M."/>
            <person name="Unnasch T.R."/>
            <person name="Ware J."/>
            <person name="Wei A.D."/>
            <person name="Weil G."/>
            <person name="Williams D.J."/>
            <person name="Zhang Y."/>
            <person name="Williams S.A."/>
            <person name="Fraser-Liggett C."/>
            <person name="Slatko B."/>
            <person name="Blaxter M.L."/>
            <person name="Scott A.L."/>
        </authorList>
    </citation>
    <scope>NUCLEOTIDE SEQUENCE</scope>
    <source>
        <strain evidence="3">FR3</strain>
    </source>
</reference>
<sequence>MFGCSKRSDNGSEAGVVLSSAAVRLHSCTRVGVRVVGVLLKATPTVLGTGRDGIAWRGVVWRGVATQQHRNGIVRLRVLLYEETTEDRCECVHGAAEDGWVVASAGLGWVVRATEKSEMECGLGSVGDNSSFIYLLTISLLFLSSHPCLYIFLEQFCTSPIN</sequence>
<dbReference type="RefSeq" id="XP_042934546.1">
    <property type="nucleotide sequence ID" value="XM_043078612.1"/>
</dbReference>
<proteinExistence type="predicted"/>
<keyword evidence="1" id="KW-0472">Membrane</keyword>
<dbReference type="AlphaFoldDB" id="A0A4E9FAC5"/>
<keyword evidence="1" id="KW-1133">Transmembrane helix</keyword>
<accession>A0A8L7YHV3</accession>